<accession>A0A8J4BFE9</accession>
<keyword evidence="2" id="KW-0732">Signal</keyword>
<dbReference type="PROSITE" id="PS50940">
    <property type="entry name" value="CHIT_BIND_II"/>
    <property type="match status" value="1"/>
</dbReference>
<evidence type="ECO:0000256" key="2">
    <source>
        <dbReference type="SAM" id="SignalP"/>
    </source>
</evidence>
<feature type="domain" description="Chitin-binding type-2" evidence="3">
    <location>
        <begin position="70"/>
        <end position="127"/>
    </location>
</feature>
<dbReference type="SUPFAM" id="SSF57625">
    <property type="entry name" value="Invertebrate chitin-binding proteins"/>
    <property type="match status" value="1"/>
</dbReference>
<dbReference type="GO" id="GO:0005576">
    <property type="term" value="C:extracellular region"/>
    <property type="evidence" value="ECO:0007669"/>
    <property type="project" value="InterPro"/>
</dbReference>
<feature type="region of interest" description="Disordered" evidence="1">
    <location>
        <begin position="128"/>
        <end position="213"/>
    </location>
</feature>
<dbReference type="PRINTS" id="PR01217">
    <property type="entry name" value="PRICHEXTENSN"/>
</dbReference>
<keyword evidence="5" id="KW-1185">Reference proteome</keyword>
<feature type="chain" id="PRO_5035187197" description="Chitin-binding type-2 domain-containing protein" evidence="2">
    <location>
        <begin position="25"/>
        <end position="213"/>
    </location>
</feature>
<evidence type="ECO:0000259" key="3">
    <source>
        <dbReference type="PROSITE" id="PS50940"/>
    </source>
</evidence>
<sequence>MMAKLHIAAVLMILFKVFVTIVAAGDDSDTAVATTTTTTVTDPRFRHGKLSIILPPKPPAPPPITCPISNSWCIDKPNDVYANPCECSSFINCVNGKITQMRCPFHFFFNPSGKFCDWAPNVRSCYPRGPSPPRPNPRPPRRPSPNPKPRPLPSPPSRKLSPPLPKPSPVRSPPRVKPSPKPPSPKPPSPVKPSPKLPSPSRSVPKPPDTPEP</sequence>
<dbReference type="Proteomes" id="UP000747399">
    <property type="component" value="Unassembled WGS sequence"/>
</dbReference>
<proteinExistence type="predicted"/>
<dbReference type="Pfam" id="PF01607">
    <property type="entry name" value="CBM_14"/>
    <property type="match status" value="1"/>
</dbReference>
<dbReference type="SMART" id="SM00494">
    <property type="entry name" value="ChtBD2"/>
    <property type="match status" value="1"/>
</dbReference>
<dbReference type="Gene3D" id="3.20.20.80">
    <property type="entry name" value="Glycosidases"/>
    <property type="match status" value="1"/>
</dbReference>
<evidence type="ECO:0000313" key="4">
    <source>
        <dbReference type="EMBL" id="GIL59612.1"/>
    </source>
</evidence>
<feature type="signal peptide" evidence="2">
    <location>
        <begin position="1"/>
        <end position="24"/>
    </location>
</feature>
<dbReference type="GO" id="GO:0008061">
    <property type="term" value="F:chitin binding"/>
    <property type="evidence" value="ECO:0007669"/>
    <property type="project" value="InterPro"/>
</dbReference>
<organism evidence="4 5">
    <name type="scientific">Volvox africanus</name>
    <dbReference type="NCBI Taxonomy" id="51714"/>
    <lineage>
        <taxon>Eukaryota</taxon>
        <taxon>Viridiplantae</taxon>
        <taxon>Chlorophyta</taxon>
        <taxon>core chlorophytes</taxon>
        <taxon>Chlorophyceae</taxon>
        <taxon>CS clade</taxon>
        <taxon>Chlamydomonadales</taxon>
        <taxon>Volvocaceae</taxon>
        <taxon>Volvox</taxon>
    </lineage>
</organism>
<dbReference type="InterPro" id="IPR036508">
    <property type="entry name" value="Chitin-bd_dom_sf"/>
</dbReference>
<comment type="caution">
    <text evidence="4">The sequence shown here is derived from an EMBL/GenBank/DDBJ whole genome shotgun (WGS) entry which is preliminary data.</text>
</comment>
<protein>
    <recommendedName>
        <fullName evidence="3">Chitin-binding type-2 domain-containing protein</fullName>
    </recommendedName>
</protein>
<dbReference type="AlphaFoldDB" id="A0A8J4BFE9"/>
<reference evidence="4" key="1">
    <citation type="journal article" date="2021" name="Proc. Natl. Acad. Sci. U.S.A.">
        <title>Three genomes in the algal genus Volvox reveal the fate of a haploid sex-determining region after a transition to homothallism.</title>
        <authorList>
            <person name="Yamamoto K."/>
            <person name="Hamaji T."/>
            <person name="Kawai-Toyooka H."/>
            <person name="Matsuzaki R."/>
            <person name="Takahashi F."/>
            <person name="Nishimura Y."/>
            <person name="Kawachi M."/>
            <person name="Noguchi H."/>
            <person name="Minakuchi Y."/>
            <person name="Umen J.G."/>
            <person name="Toyoda A."/>
            <person name="Nozaki H."/>
        </authorList>
    </citation>
    <scope>NUCLEOTIDE SEQUENCE</scope>
    <source>
        <strain evidence="4">NIES-3780</strain>
    </source>
</reference>
<evidence type="ECO:0000313" key="5">
    <source>
        <dbReference type="Proteomes" id="UP000747399"/>
    </source>
</evidence>
<feature type="compositionally biased region" description="Pro residues" evidence="1">
    <location>
        <begin position="129"/>
        <end position="198"/>
    </location>
</feature>
<name>A0A8J4BFE9_9CHLO</name>
<evidence type="ECO:0000256" key="1">
    <source>
        <dbReference type="SAM" id="MobiDB-lite"/>
    </source>
</evidence>
<dbReference type="EMBL" id="BNCO01000035">
    <property type="protein sequence ID" value="GIL59612.1"/>
    <property type="molecule type" value="Genomic_DNA"/>
</dbReference>
<gene>
    <name evidence="4" type="ORF">Vafri_14348</name>
</gene>
<dbReference type="InterPro" id="IPR002557">
    <property type="entry name" value="Chitin-bd_dom"/>
</dbReference>